<proteinExistence type="predicted"/>
<dbReference type="EMBL" id="SDEE01000180">
    <property type="protein sequence ID" value="RXW19839.1"/>
    <property type="molecule type" value="Genomic_DNA"/>
</dbReference>
<gene>
    <name evidence="1" type="ORF">EST38_g6015</name>
</gene>
<organism evidence="1 2">
    <name type="scientific">Candolleomyces aberdarensis</name>
    <dbReference type="NCBI Taxonomy" id="2316362"/>
    <lineage>
        <taxon>Eukaryota</taxon>
        <taxon>Fungi</taxon>
        <taxon>Dikarya</taxon>
        <taxon>Basidiomycota</taxon>
        <taxon>Agaricomycotina</taxon>
        <taxon>Agaricomycetes</taxon>
        <taxon>Agaricomycetidae</taxon>
        <taxon>Agaricales</taxon>
        <taxon>Agaricineae</taxon>
        <taxon>Psathyrellaceae</taxon>
        <taxon>Candolleomyces</taxon>
    </lineage>
</organism>
<comment type="caution">
    <text evidence="1">The sequence shown here is derived from an EMBL/GenBank/DDBJ whole genome shotgun (WGS) entry which is preliminary data.</text>
</comment>
<evidence type="ECO:0000313" key="2">
    <source>
        <dbReference type="Proteomes" id="UP000290288"/>
    </source>
</evidence>
<reference evidence="1 2" key="1">
    <citation type="submission" date="2019-01" db="EMBL/GenBank/DDBJ databases">
        <title>Draft genome sequence of Psathyrella aberdarensis IHI B618.</title>
        <authorList>
            <person name="Buettner E."/>
            <person name="Kellner H."/>
        </authorList>
    </citation>
    <scope>NUCLEOTIDE SEQUENCE [LARGE SCALE GENOMIC DNA]</scope>
    <source>
        <strain evidence="1 2">IHI B618</strain>
    </source>
</reference>
<name>A0A4Q2DJ42_9AGAR</name>
<sequence>MHAEQFIILRAENFFFLHATIAVPSTVRVAASCRELRLCELFLDQIKVKKSIEEKRKDTAILLGLECPEL</sequence>
<dbReference type="Proteomes" id="UP000290288">
    <property type="component" value="Unassembled WGS sequence"/>
</dbReference>
<evidence type="ECO:0000313" key="1">
    <source>
        <dbReference type="EMBL" id="RXW19839.1"/>
    </source>
</evidence>
<keyword evidence="2" id="KW-1185">Reference proteome</keyword>
<dbReference type="AlphaFoldDB" id="A0A4Q2DJ42"/>
<protein>
    <submittedName>
        <fullName evidence="1">Uncharacterized protein</fullName>
    </submittedName>
</protein>
<accession>A0A4Q2DJ42</accession>